<dbReference type="InterPro" id="IPR036390">
    <property type="entry name" value="WH_DNA-bd_sf"/>
</dbReference>
<keyword evidence="3" id="KW-1185">Reference proteome</keyword>
<dbReference type="InterPro" id="IPR000944">
    <property type="entry name" value="Tscrpt_reg_Rrf2"/>
</dbReference>
<name>A0A940S9L4_9PROT</name>
<dbReference type="Pfam" id="PF02082">
    <property type="entry name" value="Rrf2"/>
    <property type="match status" value="1"/>
</dbReference>
<dbReference type="SUPFAM" id="SSF46785">
    <property type="entry name" value="Winged helix' DNA-binding domain"/>
    <property type="match status" value="1"/>
</dbReference>
<proteinExistence type="predicted"/>
<gene>
    <name evidence="2" type="ORF">J5Y10_21030</name>
</gene>
<dbReference type="PROSITE" id="PS51197">
    <property type="entry name" value="HTH_RRF2_2"/>
    <property type="match status" value="1"/>
</dbReference>
<feature type="compositionally biased region" description="Basic and acidic residues" evidence="1">
    <location>
        <begin position="113"/>
        <end position="130"/>
    </location>
</feature>
<dbReference type="Gene3D" id="1.10.10.10">
    <property type="entry name" value="Winged helix-like DNA-binding domain superfamily/Winged helix DNA-binding domain"/>
    <property type="match status" value="1"/>
</dbReference>
<dbReference type="InterPro" id="IPR036388">
    <property type="entry name" value="WH-like_DNA-bd_sf"/>
</dbReference>
<organism evidence="2 3">
    <name type="scientific">Roseomonas indoligenes</name>
    <dbReference type="NCBI Taxonomy" id="2820811"/>
    <lineage>
        <taxon>Bacteria</taxon>
        <taxon>Pseudomonadati</taxon>
        <taxon>Pseudomonadota</taxon>
        <taxon>Alphaproteobacteria</taxon>
        <taxon>Acetobacterales</taxon>
        <taxon>Roseomonadaceae</taxon>
        <taxon>Roseomonas</taxon>
    </lineage>
</organism>
<reference evidence="2" key="1">
    <citation type="submission" date="2021-03" db="EMBL/GenBank/DDBJ databases">
        <authorList>
            <person name="So Y."/>
        </authorList>
    </citation>
    <scope>NUCLEOTIDE SEQUENCE</scope>
    <source>
        <strain evidence="2">SG15</strain>
    </source>
</reference>
<dbReference type="AlphaFoldDB" id="A0A940S9L4"/>
<evidence type="ECO:0000256" key="1">
    <source>
        <dbReference type="SAM" id="MobiDB-lite"/>
    </source>
</evidence>
<comment type="caution">
    <text evidence="2">The sequence shown here is derived from an EMBL/GenBank/DDBJ whole genome shotgun (WGS) entry which is preliminary data.</text>
</comment>
<dbReference type="EMBL" id="JAGIZA010000015">
    <property type="protein sequence ID" value="MBP0495282.1"/>
    <property type="molecule type" value="Genomic_DNA"/>
</dbReference>
<evidence type="ECO:0000313" key="3">
    <source>
        <dbReference type="Proteomes" id="UP000677537"/>
    </source>
</evidence>
<feature type="compositionally biased region" description="Low complexity" evidence="1">
    <location>
        <begin position="100"/>
        <end position="111"/>
    </location>
</feature>
<sequence>MTIPDIAQRAHAPHKFPEAILLDPRRHGSVLSRRGKTRGYGMAQPPRAIRVGDIIRAIGGPLALIPCQPGLPAVAGLRHPAADVAGARRHRQKARRDQPGRAGRPWGGRARQWCRDGEGPSGARGREHRAGLPQRPF</sequence>
<accession>A0A940S9L4</accession>
<evidence type="ECO:0000313" key="2">
    <source>
        <dbReference type="EMBL" id="MBP0495282.1"/>
    </source>
</evidence>
<dbReference type="Proteomes" id="UP000677537">
    <property type="component" value="Unassembled WGS sequence"/>
</dbReference>
<protein>
    <submittedName>
        <fullName evidence="2">Rrf2 family transcriptional regulator</fullName>
    </submittedName>
</protein>
<feature type="region of interest" description="Disordered" evidence="1">
    <location>
        <begin position="86"/>
        <end position="137"/>
    </location>
</feature>